<dbReference type="EMBL" id="CDMZ01002095">
    <property type="protein sequence ID" value="CEM40732.1"/>
    <property type="molecule type" value="Genomic_DNA"/>
</dbReference>
<feature type="compositionally biased region" description="Polar residues" evidence="1">
    <location>
        <begin position="299"/>
        <end position="319"/>
    </location>
</feature>
<organism evidence="2">
    <name type="scientific">Chromera velia CCMP2878</name>
    <dbReference type="NCBI Taxonomy" id="1169474"/>
    <lineage>
        <taxon>Eukaryota</taxon>
        <taxon>Sar</taxon>
        <taxon>Alveolata</taxon>
        <taxon>Colpodellida</taxon>
        <taxon>Chromeraceae</taxon>
        <taxon>Chromera</taxon>
    </lineage>
</organism>
<sequence length="746" mass="82331">MGSSDSRPLSEANYLKGVEQKQLSRGIVFVDSDLKEFHVTKDKPQDAPPEKYGGVFPNRRDSVGSTASGGVESRRGSCVSVEAQCLLALSKQIIGTKDVVQRAKASIDWGDAEDLKIDAMGKPPAWCVPQVAWLNKLNLERQRRWALERLFVELHRIVNSQQNADPQETDLRNFANEEECVPSDTASSVSTPDEEDYDHCTLPAHQTMDELARLKDAYSRYYSEAVDENWSLQKEMETAQQAAGEAQSELAALKADYNVSLQETLCLKKEKETAAKAAERVERELTALKAARNPADSAEVQTGSSVFQTESPPQPTTARNPADSPEVQTGCSVFQTESPPQPTTARNPADSPEVQTGCSVFQTKSPPQPTTARNPADSPEVQTGCSVFQTKSPPQPTTARNPADSPEVQTGCSVFQTESPPQPTTAFKAPHPSKSLTTKDNAKPLVLLPVGTPSLGSRHLSFFFRGPNTPCKIPEAALFFCFADLFRHQRHLHIKVSQCFKDFLLSQPRLGDWDGQRAVYDRCQVIVEKARANRCTQAVSFFGNPFELEGVQPEQLVKLVGAVERSDENENGWTDGEGKEWGKIEHLMFRVTETCHALATKDTNKHGNDIRTALSLGGMSDLVRETLQGDNRTAVARERVREIAGRLQAVREPLSPLSEDDHDGCLGRQRLLEGRVADSPFIAGLVDSKSDSLTVRFKPSRFALVVGHDERDGTFVLKETEGFMKMDAQVLTMMTACTFSLFFQIE</sequence>
<feature type="region of interest" description="Disordered" evidence="1">
    <location>
        <begin position="289"/>
        <end position="439"/>
    </location>
</feature>
<feature type="compositionally biased region" description="Polar residues" evidence="1">
    <location>
        <begin position="407"/>
        <end position="419"/>
    </location>
</feature>
<reference evidence="2" key="1">
    <citation type="submission" date="2014-11" db="EMBL/GenBank/DDBJ databases">
        <authorList>
            <person name="Otto D Thomas"/>
            <person name="Naeem Raeece"/>
        </authorList>
    </citation>
    <scope>NUCLEOTIDE SEQUENCE</scope>
</reference>
<accession>A0A0G4H9W7</accession>
<proteinExistence type="predicted"/>
<evidence type="ECO:0000313" key="2">
    <source>
        <dbReference type="EMBL" id="CEM40732.1"/>
    </source>
</evidence>
<gene>
    <name evidence="2" type="ORF">Cvel_883</name>
</gene>
<name>A0A0G4H9W7_9ALVE</name>
<feature type="compositionally biased region" description="Polar residues" evidence="1">
    <location>
        <begin position="353"/>
        <end position="373"/>
    </location>
</feature>
<protein>
    <submittedName>
        <fullName evidence="2">Uncharacterized protein</fullName>
    </submittedName>
</protein>
<feature type="region of interest" description="Disordered" evidence="1">
    <location>
        <begin position="39"/>
        <end position="69"/>
    </location>
</feature>
<dbReference type="VEuPathDB" id="CryptoDB:Cvel_883"/>
<feature type="compositionally biased region" description="Polar residues" evidence="1">
    <location>
        <begin position="380"/>
        <end position="400"/>
    </location>
</feature>
<feature type="compositionally biased region" description="Polar residues" evidence="1">
    <location>
        <begin position="326"/>
        <end position="346"/>
    </location>
</feature>
<evidence type="ECO:0000256" key="1">
    <source>
        <dbReference type="SAM" id="MobiDB-lite"/>
    </source>
</evidence>
<dbReference type="AlphaFoldDB" id="A0A0G4H9W7"/>
<feature type="compositionally biased region" description="Basic and acidic residues" evidence="1">
    <location>
        <begin position="39"/>
        <end position="49"/>
    </location>
</feature>